<accession>A0ACD5YY13</accession>
<reference evidence="1" key="2">
    <citation type="submission" date="2025-09" db="UniProtKB">
        <authorList>
            <consortium name="EnsemblPlants"/>
        </authorList>
    </citation>
    <scope>IDENTIFICATION</scope>
</reference>
<organism evidence="1 2">
    <name type="scientific">Avena sativa</name>
    <name type="common">Oat</name>
    <dbReference type="NCBI Taxonomy" id="4498"/>
    <lineage>
        <taxon>Eukaryota</taxon>
        <taxon>Viridiplantae</taxon>
        <taxon>Streptophyta</taxon>
        <taxon>Embryophyta</taxon>
        <taxon>Tracheophyta</taxon>
        <taxon>Spermatophyta</taxon>
        <taxon>Magnoliopsida</taxon>
        <taxon>Liliopsida</taxon>
        <taxon>Poales</taxon>
        <taxon>Poaceae</taxon>
        <taxon>BOP clade</taxon>
        <taxon>Pooideae</taxon>
        <taxon>Poodae</taxon>
        <taxon>Poeae</taxon>
        <taxon>Poeae Chloroplast Group 1 (Aveneae type)</taxon>
        <taxon>Aveninae</taxon>
        <taxon>Avena</taxon>
    </lineage>
</organism>
<protein>
    <submittedName>
        <fullName evidence="1">Uncharacterized protein</fullName>
    </submittedName>
</protein>
<reference evidence="1" key="1">
    <citation type="submission" date="2021-05" db="EMBL/GenBank/DDBJ databases">
        <authorList>
            <person name="Scholz U."/>
            <person name="Mascher M."/>
            <person name="Fiebig A."/>
        </authorList>
    </citation>
    <scope>NUCLEOTIDE SEQUENCE [LARGE SCALE GENOMIC DNA]</scope>
</reference>
<evidence type="ECO:0000313" key="1">
    <source>
        <dbReference type="EnsemblPlants" id="AVESA.00010b.r2.6AG1062520.1.CDS"/>
    </source>
</evidence>
<sequence length="296" mass="31573">MGSTSLLAVLLILLFAAGANAGRLYPTSQEVCNKETSSFSVQSRLIQGLADTNDSGHIYTNVAYHQMQGGEYYGVSVTMDVYDLVLTDDQYSFAGVYISNGDIIQIGWEVSPPAYGDSRAHFSALSTDGHQHVCINTECPIGFQPEAGAPIALGDVIEPVSQPKGAKQNITIKVIKDSPSGDWLVYYGFNQPDPVLIGRYPKSLFPSGLADRATKVNIGGSVMAGNMGLIPMGSGHLPTNDSIAMATAASFTNIQIIDQNGKASLLNHDFPGYTSKPESYFVSPVIDGQFFYGGPN</sequence>
<dbReference type="Proteomes" id="UP001732700">
    <property type="component" value="Chromosome 6A"/>
</dbReference>
<name>A0ACD5YY13_AVESA</name>
<keyword evidence="2" id="KW-1185">Reference proteome</keyword>
<evidence type="ECO:0000313" key="2">
    <source>
        <dbReference type="Proteomes" id="UP001732700"/>
    </source>
</evidence>
<proteinExistence type="predicted"/>
<dbReference type="EnsemblPlants" id="AVESA.00010b.r2.6AG1062520.1">
    <property type="protein sequence ID" value="AVESA.00010b.r2.6AG1062520.1.CDS"/>
    <property type="gene ID" value="AVESA.00010b.r2.6AG1062520"/>
</dbReference>